<keyword evidence="10" id="KW-1185">Reference proteome</keyword>
<evidence type="ECO:0000256" key="2">
    <source>
        <dbReference type="ARBA" id="ARBA00007277"/>
    </source>
</evidence>
<evidence type="ECO:0000256" key="7">
    <source>
        <dbReference type="ARBA" id="ARBA00023136"/>
    </source>
</evidence>
<comment type="subcellular location">
    <subcellularLocation>
        <location evidence="1">Membrane</location>
    </subcellularLocation>
</comment>
<evidence type="ECO:0000256" key="6">
    <source>
        <dbReference type="ARBA" id="ARBA00023098"/>
    </source>
</evidence>
<protein>
    <submittedName>
        <fullName evidence="9">Glycerophosphodiester phosphodiesterase domain-containing protein</fullName>
        <ecNumber evidence="9">3.1.4.-</ecNumber>
    </submittedName>
</protein>
<dbReference type="InterPro" id="IPR052271">
    <property type="entry name" value="GDPD-Related"/>
</dbReference>
<dbReference type="PANTHER" id="PTHR42758">
    <property type="entry name" value="PHOSPHATIDYLGLYCEROL PHOSPHOLIPASE C"/>
    <property type="match status" value="1"/>
</dbReference>
<reference evidence="9" key="1">
    <citation type="submission" date="2023-06" db="EMBL/GenBank/DDBJ databases">
        <title>Survivors Of The Sea: Transcriptome response of Skeletonema marinoi to long-term dormancy.</title>
        <authorList>
            <person name="Pinder M.I.M."/>
            <person name="Kourtchenko O."/>
            <person name="Robertson E.K."/>
            <person name="Larsson T."/>
            <person name="Maumus F."/>
            <person name="Osuna-Cruz C.M."/>
            <person name="Vancaester E."/>
            <person name="Stenow R."/>
            <person name="Vandepoele K."/>
            <person name="Ploug H."/>
            <person name="Bruchert V."/>
            <person name="Godhe A."/>
            <person name="Topel M."/>
        </authorList>
    </citation>
    <scope>NUCLEOTIDE SEQUENCE</scope>
    <source>
        <strain evidence="9">R05AC</strain>
    </source>
</reference>
<sequence length="511" mass="57498">MVKFGRHLQFYLECDELKTSGTSKPYIVPYKDIRGAIGESQESFQQLWLESLKAVSDDYTQRLRLLWQQIFSDLFRFSGQDQNLLRGLPHEDAVQLYLSTMSEKRSRDLLANLKRLHSNASMNGEALRKLVKKYDKQATARGDDILTTSLLPELYSAPVMNAPAIERYIEILRDKLVVSDEEEEESLDEYMTSIKEKTQLTSSSKDALAVQRRASEMFWLHDLIENKIPQADIPMLVAHRGFHCVMDHSGRRPLENSLSSYESAWSAGVHLCECDVALTKDEKLVLAHDSDFTRLALDPSKNKKVSDLTMKEIIGLTFKSGTRPPLLLDVLRSAQTIGGSARLVVEIKAGNDEAGAALVRLFRRHPKLIERCAVVMSFDAYLMHRLRTELNELVDQGLALAQVKLPELLLLTVAETPTTTYKLFASVTDFNQVDSWLQHEGKPSLDGVYLQFQHQMLQPNGLAALRALSAQYKVGVWMMLGDPDDNVTASCLIEGGGVSYVNTDLPRSFSG</sequence>
<gene>
    <name evidence="9" type="ORF">QTG54_004236</name>
</gene>
<dbReference type="InterPro" id="IPR030395">
    <property type="entry name" value="GP_PDE_dom"/>
</dbReference>
<dbReference type="PANTHER" id="PTHR42758:SF2">
    <property type="entry name" value="PHOSPHATIDYLGLYCEROL PHOSPHOLIPASE C"/>
    <property type="match status" value="1"/>
</dbReference>
<evidence type="ECO:0000259" key="8">
    <source>
        <dbReference type="PROSITE" id="PS51704"/>
    </source>
</evidence>
<dbReference type="EC" id="3.1.4.-" evidence="9"/>
<dbReference type="GO" id="GO:0005737">
    <property type="term" value="C:cytoplasm"/>
    <property type="evidence" value="ECO:0007669"/>
    <property type="project" value="UniProtKB-ARBA"/>
</dbReference>
<dbReference type="GO" id="GO:0046475">
    <property type="term" value="P:glycerophospholipid catabolic process"/>
    <property type="evidence" value="ECO:0007669"/>
    <property type="project" value="TreeGrafter"/>
</dbReference>
<dbReference type="Pfam" id="PF03009">
    <property type="entry name" value="GDPD"/>
    <property type="match status" value="1"/>
</dbReference>
<evidence type="ECO:0000256" key="3">
    <source>
        <dbReference type="ARBA" id="ARBA00022692"/>
    </source>
</evidence>
<dbReference type="Proteomes" id="UP001224775">
    <property type="component" value="Unassembled WGS sequence"/>
</dbReference>
<feature type="domain" description="GP-PDE" evidence="8">
    <location>
        <begin position="234"/>
        <end position="511"/>
    </location>
</feature>
<dbReference type="GO" id="GO:0008081">
    <property type="term" value="F:phosphoric diester hydrolase activity"/>
    <property type="evidence" value="ECO:0007669"/>
    <property type="project" value="InterPro"/>
</dbReference>
<comment type="similarity">
    <text evidence="2">Belongs to the glycerophosphoryl diester phosphodiesterase family.</text>
</comment>
<keyword evidence="3" id="KW-0812">Transmembrane</keyword>
<comment type="caution">
    <text evidence="9">The sequence shown here is derived from an EMBL/GenBank/DDBJ whole genome shotgun (WGS) entry which is preliminary data.</text>
</comment>
<evidence type="ECO:0000256" key="5">
    <source>
        <dbReference type="ARBA" id="ARBA00022989"/>
    </source>
</evidence>
<accession>A0AAD9DGF8</accession>
<keyword evidence="5" id="KW-1133">Transmembrane helix</keyword>
<proteinExistence type="inferred from homology"/>
<evidence type="ECO:0000256" key="1">
    <source>
        <dbReference type="ARBA" id="ARBA00004370"/>
    </source>
</evidence>
<dbReference type="InterPro" id="IPR017946">
    <property type="entry name" value="PLC-like_Pdiesterase_TIM-brl"/>
</dbReference>
<evidence type="ECO:0000313" key="10">
    <source>
        <dbReference type="Proteomes" id="UP001224775"/>
    </source>
</evidence>
<evidence type="ECO:0000256" key="4">
    <source>
        <dbReference type="ARBA" id="ARBA00022801"/>
    </source>
</evidence>
<keyword evidence="4 9" id="KW-0378">Hydrolase</keyword>
<dbReference type="Gene3D" id="3.20.20.190">
    <property type="entry name" value="Phosphatidylinositol (PI) phosphodiesterase"/>
    <property type="match status" value="1"/>
</dbReference>
<dbReference type="AlphaFoldDB" id="A0AAD9DGF8"/>
<dbReference type="SUPFAM" id="SSF51695">
    <property type="entry name" value="PLC-like phosphodiesterases"/>
    <property type="match status" value="1"/>
</dbReference>
<keyword evidence="7" id="KW-0472">Membrane</keyword>
<keyword evidence="6" id="KW-0443">Lipid metabolism</keyword>
<evidence type="ECO:0000313" key="9">
    <source>
        <dbReference type="EMBL" id="KAK1744945.1"/>
    </source>
</evidence>
<dbReference type="EMBL" id="JATAAI010000006">
    <property type="protein sequence ID" value="KAK1744945.1"/>
    <property type="molecule type" value="Genomic_DNA"/>
</dbReference>
<dbReference type="PROSITE" id="PS51704">
    <property type="entry name" value="GP_PDE"/>
    <property type="match status" value="1"/>
</dbReference>
<name>A0AAD9DGF8_9STRA</name>
<dbReference type="GO" id="GO:0016020">
    <property type="term" value="C:membrane"/>
    <property type="evidence" value="ECO:0007669"/>
    <property type="project" value="UniProtKB-SubCell"/>
</dbReference>
<organism evidence="9 10">
    <name type="scientific">Skeletonema marinoi</name>
    <dbReference type="NCBI Taxonomy" id="267567"/>
    <lineage>
        <taxon>Eukaryota</taxon>
        <taxon>Sar</taxon>
        <taxon>Stramenopiles</taxon>
        <taxon>Ochrophyta</taxon>
        <taxon>Bacillariophyta</taxon>
        <taxon>Coscinodiscophyceae</taxon>
        <taxon>Thalassiosirophycidae</taxon>
        <taxon>Thalassiosirales</taxon>
        <taxon>Skeletonemataceae</taxon>
        <taxon>Skeletonema</taxon>
        <taxon>Skeletonema marinoi-dohrnii complex</taxon>
    </lineage>
</organism>